<accession>A0A8S8ZB87</accession>
<dbReference type="OMA" id="AVDVWEM"/>
<dbReference type="Proteomes" id="UP000433876">
    <property type="component" value="Unassembled WGS sequence"/>
</dbReference>
<dbReference type="Pfam" id="PF11578">
    <property type="entry name" value="DUF3237"/>
    <property type="match status" value="1"/>
</dbReference>
<dbReference type="EMBL" id="NMPR01000222">
    <property type="protein sequence ID" value="KAA8627927.1"/>
    <property type="molecule type" value="Genomic_DNA"/>
</dbReference>
<sequence>MTKNLLSLLALAASAVATPTPPPLTFLYSVNLTMPAGTELGHVPYGSRALLPISGGTFSGPKLNGTLLPSPRSPDYFLPDFPNSPIEPSAANPPSSSSYHAGKVGIGLDWGLTDSKGIFSPDAVYALHTDDNSTIMVTEKGHAPHVHILFETSSDKYAWLNSIVGYATGAPFEGGVTLDVWQVS</sequence>
<name>A0A8S8ZB87_SORMA</name>
<dbReference type="Gene3D" id="2.40.160.20">
    <property type="match status" value="2"/>
</dbReference>
<keyword evidence="1" id="KW-0732">Signal</keyword>
<dbReference type="VEuPathDB" id="FungiDB:SMAC_06027"/>
<comment type="caution">
    <text evidence="2">The sequence shown here is derived from an EMBL/GenBank/DDBJ whole genome shotgun (WGS) entry which is preliminary data.</text>
</comment>
<evidence type="ECO:0000256" key="1">
    <source>
        <dbReference type="SAM" id="SignalP"/>
    </source>
</evidence>
<evidence type="ECO:0000313" key="2">
    <source>
        <dbReference type="EMBL" id="KAA8627927.1"/>
    </source>
</evidence>
<proteinExistence type="predicted"/>
<dbReference type="InterPro" id="IPR020915">
    <property type="entry name" value="UPF0311"/>
</dbReference>
<reference evidence="2 3" key="1">
    <citation type="submission" date="2017-07" db="EMBL/GenBank/DDBJ databases">
        <title>Genome sequence of the Sordaria macrospora wild type strain R19027.</title>
        <authorList>
            <person name="Nowrousian M."/>
            <person name="Teichert I."/>
            <person name="Kueck U."/>
        </authorList>
    </citation>
    <scope>NUCLEOTIDE SEQUENCE [LARGE SCALE GENOMIC DNA]</scope>
    <source>
        <strain evidence="2 3">R19027</strain>
        <tissue evidence="2">Mycelium</tissue>
    </source>
</reference>
<dbReference type="AlphaFoldDB" id="A0A8S8ZB87"/>
<evidence type="ECO:0000313" key="3">
    <source>
        <dbReference type="Proteomes" id="UP000433876"/>
    </source>
</evidence>
<gene>
    <name evidence="2" type="ORF">SMACR_06027</name>
</gene>
<feature type="chain" id="PRO_5035942399" evidence="1">
    <location>
        <begin position="18"/>
        <end position="184"/>
    </location>
</feature>
<dbReference type="PANTHER" id="PTHR37315">
    <property type="entry name" value="UPF0311 PROTEIN BLR7842"/>
    <property type="match status" value="1"/>
</dbReference>
<organism evidence="2 3">
    <name type="scientific">Sordaria macrospora</name>
    <dbReference type="NCBI Taxonomy" id="5147"/>
    <lineage>
        <taxon>Eukaryota</taxon>
        <taxon>Fungi</taxon>
        <taxon>Dikarya</taxon>
        <taxon>Ascomycota</taxon>
        <taxon>Pezizomycotina</taxon>
        <taxon>Sordariomycetes</taxon>
        <taxon>Sordariomycetidae</taxon>
        <taxon>Sordariales</taxon>
        <taxon>Sordariaceae</taxon>
        <taxon>Sordaria</taxon>
    </lineage>
</organism>
<dbReference type="PANTHER" id="PTHR37315:SF1">
    <property type="entry name" value="UPF0311 PROTEIN BLR7842"/>
    <property type="match status" value="1"/>
</dbReference>
<feature type="signal peptide" evidence="1">
    <location>
        <begin position="1"/>
        <end position="17"/>
    </location>
</feature>
<protein>
    <submittedName>
        <fullName evidence="2">Uncharacterized protein</fullName>
    </submittedName>
</protein>